<dbReference type="AlphaFoldDB" id="L7CC52"/>
<name>L7CC52_RHOBT</name>
<protein>
    <recommendedName>
        <fullName evidence="2">Right handed beta helix domain-containing protein</fullName>
    </recommendedName>
</protein>
<proteinExistence type="predicted"/>
<reference evidence="3 4" key="1">
    <citation type="journal article" date="2013" name="Mar. Genomics">
        <title>Expression of sulfatases in Rhodopirellula baltica and the diversity of sulfatases in the genus Rhodopirellula.</title>
        <authorList>
            <person name="Wegner C.E."/>
            <person name="Richter-Heitmann T."/>
            <person name="Klindworth A."/>
            <person name="Klockow C."/>
            <person name="Richter M."/>
            <person name="Achstetter T."/>
            <person name="Glockner F.O."/>
            <person name="Harder J."/>
        </authorList>
    </citation>
    <scope>NUCLEOTIDE SEQUENCE [LARGE SCALE GENOMIC DNA]</scope>
    <source>
        <strain evidence="3 4">SWK14</strain>
    </source>
</reference>
<dbReference type="Pfam" id="PF13229">
    <property type="entry name" value="Beta_helix"/>
    <property type="match status" value="2"/>
</dbReference>
<evidence type="ECO:0000313" key="3">
    <source>
        <dbReference type="EMBL" id="ELP31222.1"/>
    </source>
</evidence>
<comment type="caution">
    <text evidence="3">The sequence shown here is derived from an EMBL/GenBank/DDBJ whole genome shotgun (WGS) entry which is preliminary data.</text>
</comment>
<evidence type="ECO:0000313" key="4">
    <source>
        <dbReference type="Proteomes" id="UP000010959"/>
    </source>
</evidence>
<dbReference type="NCBIfam" id="NF041518">
    <property type="entry name" value="choice_anch_Q"/>
    <property type="match status" value="1"/>
</dbReference>
<dbReference type="InterPro" id="IPR006626">
    <property type="entry name" value="PbH1"/>
</dbReference>
<dbReference type="Gene3D" id="2.160.20.10">
    <property type="entry name" value="Single-stranded right-handed beta-helix, Pectin lyase-like"/>
    <property type="match status" value="2"/>
</dbReference>
<dbReference type="InterPro" id="IPR012334">
    <property type="entry name" value="Pectin_lyas_fold"/>
</dbReference>
<dbReference type="SUPFAM" id="SSF51126">
    <property type="entry name" value="Pectin lyase-like"/>
    <property type="match status" value="3"/>
</dbReference>
<feature type="region of interest" description="Disordered" evidence="1">
    <location>
        <begin position="598"/>
        <end position="618"/>
    </location>
</feature>
<dbReference type="EMBL" id="AMWG01000132">
    <property type="protein sequence ID" value="ELP31222.1"/>
    <property type="molecule type" value="Genomic_DNA"/>
</dbReference>
<dbReference type="InterPro" id="IPR059226">
    <property type="entry name" value="Choice_anch_Q_dom"/>
</dbReference>
<dbReference type="InterPro" id="IPR011050">
    <property type="entry name" value="Pectin_lyase_fold/virulence"/>
</dbReference>
<dbReference type="RefSeq" id="WP_007339617.1">
    <property type="nucleotide sequence ID" value="NZ_AMWG01000132.1"/>
</dbReference>
<gene>
    <name evidence="3" type="ORF">RBSWK_04960</name>
</gene>
<feature type="domain" description="Right handed beta helix" evidence="2">
    <location>
        <begin position="118"/>
        <end position="259"/>
    </location>
</feature>
<organism evidence="3 4">
    <name type="scientific">Rhodopirellula baltica SWK14</name>
    <dbReference type="NCBI Taxonomy" id="993516"/>
    <lineage>
        <taxon>Bacteria</taxon>
        <taxon>Pseudomonadati</taxon>
        <taxon>Planctomycetota</taxon>
        <taxon>Planctomycetia</taxon>
        <taxon>Pirellulales</taxon>
        <taxon>Pirellulaceae</taxon>
        <taxon>Rhodopirellula</taxon>
    </lineage>
</organism>
<evidence type="ECO:0000259" key="2">
    <source>
        <dbReference type="Pfam" id="PF13229"/>
    </source>
</evidence>
<feature type="domain" description="Right handed beta helix" evidence="2">
    <location>
        <begin position="263"/>
        <end position="415"/>
    </location>
</feature>
<accession>L7CC52</accession>
<dbReference type="Proteomes" id="UP000010959">
    <property type="component" value="Unassembled WGS sequence"/>
</dbReference>
<evidence type="ECO:0000256" key="1">
    <source>
        <dbReference type="SAM" id="MobiDB-lite"/>
    </source>
</evidence>
<sequence length="849" mass="88524">MLFVKQKRDASKSKRRRRLLTESLEMRAMLTTFYVDGDLGSQGNDGSAQAPFSSITQGIQAAMQNAGEDEIVIAPRAAGTPYVESVSLAIHGSDLSPITVRGATGSAADVVWTTNFGPGMLVDADLDFTVKDLKFNQMEMAGLRVVSDANVTVENVHIMGSRRNSGIVHQNGDLVVRDSLLEGNFQGLWSAALRDDQTDQIIDYPDNLTVDNTVTTNNNANGIFMANSTGDVLIQDVQATGNRFNGVRVWQMNSISVDGGEYSENGYSGLSFEASDSPSVTGGMMQNNGHHGLWAVNVQAPSISGSLMAANAFSGIYLGSSPNTYISQTAVEGNGEHGIKVFNADGIVIDQVIATDNGSIVSSSTRGGGGIGISPATAAPIVISNSTVSRNQTRGNGGGIEVWAWNQVNYGFTSNVAILNTEVTENQIAPDVNRHGGGVALFGSIDATLEKVVVEGNVARGTAGLHAFSPFTTPDGFSSMTVVDSTIANNVALREGPGIGAGAAGVYHGSGYIHVSGSTIHGNDGGNAGGVFLAGLGGSIRNSTISGNDGVIVGGLNSRVGREELDIRNVTIVDNYGGDVGGIISVSDRLQIGNSIVATNTTDDPSQPTGGGRQPSDFVGNATTLGGNFFGESDQVQLATFGQDQSGTISSPLDPDLGPLQDNGGFTLTHAPLPGSPVLDGGDDALVTLLATDQRGLDRVEGNAVDIGSVEQKVFEAELQYLGNRLNLNSADKGNKTVSIVLYSTDELDASLVDVSSLVWASATASGSQLRDVDGDGSLDLVLDFMLKETDLVNHYRNAMMEDDSDDEVTVEVPLTALTDQGLRVMGSANVDLKMTGRALRELLDSIGA</sequence>
<dbReference type="InterPro" id="IPR039448">
    <property type="entry name" value="Beta_helix"/>
</dbReference>
<feature type="compositionally biased region" description="Polar residues" evidence="1">
    <location>
        <begin position="598"/>
        <end position="608"/>
    </location>
</feature>
<dbReference type="SMART" id="SM00710">
    <property type="entry name" value="PbH1"/>
    <property type="match status" value="13"/>
</dbReference>
<dbReference type="PATRIC" id="fig|993516.3.peg.5300"/>